<dbReference type="InterPro" id="IPR029068">
    <property type="entry name" value="Glyas_Bleomycin-R_OHBP_Dase"/>
</dbReference>
<proteinExistence type="predicted"/>
<dbReference type="PANTHER" id="PTHR33990:SF4">
    <property type="entry name" value="PHNB-LIKE DOMAIN-CONTAINING PROTEIN"/>
    <property type="match status" value="1"/>
</dbReference>
<reference evidence="2 3" key="1">
    <citation type="submission" date="2018-10" db="EMBL/GenBank/DDBJ databases">
        <title>Draft genome sequence of Weissella viridescens UCO-SMC3.</title>
        <authorList>
            <person name="Garcia-Cancino A."/>
            <person name="Espinoza-Monje M."/>
            <person name="Albarracin L."/>
            <person name="Garcia-Castillo V."/>
            <person name="Campos-Martin J."/>
            <person name="Nakano Y."/>
            <person name="Guitierrez-Zamorano C."/>
            <person name="Ikeda-Ohtsubo W."/>
            <person name="Morita H."/>
            <person name="Kitazawa H."/>
            <person name="Villena J."/>
        </authorList>
    </citation>
    <scope>NUCLEOTIDE SEQUENCE [LARGE SCALE GENOMIC DNA]</scope>
    <source>
        <strain evidence="2 3">UCO-SMC3</strain>
    </source>
</reference>
<dbReference type="InterPro" id="IPR009725">
    <property type="entry name" value="3_dmu_93_MTrfase"/>
</dbReference>
<accession>A0A3P2RGS7</accession>
<dbReference type="PANTHER" id="PTHR33990">
    <property type="entry name" value="PROTEIN YJDN-RELATED"/>
    <property type="match status" value="1"/>
</dbReference>
<dbReference type="Proteomes" id="UP000275836">
    <property type="component" value="Unassembled WGS sequence"/>
</dbReference>
<evidence type="ECO:0000259" key="1">
    <source>
        <dbReference type="Pfam" id="PF06983"/>
    </source>
</evidence>
<evidence type="ECO:0000313" key="3">
    <source>
        <dbReference type="Proteomes" id="UP000275836"/>
    </source>
</evidence>
<dbReference type="PIRSF" id="PIRSF021700">
    <property type="entry name" value="3_dmu_93_MTrfase"/>
    <property type="match status" value="1"/>
</dbReference>
<comment type="caution">
    <text evidence="2">The sequence shown here is derived from an EMBL/GenBank/DDBJ whole genome shotgun (WGS) entry which is preliminary data.</text>
</comment>
<dbReference type="CDD" id="cd06588">
    <property type="entry name" value="PhnB_like"/>
    <property type="match status" value="1"/>
</dbReference>
<evidence type="ECO:0000313" key="2">
    <source>
        <dbReference type="EMBL" id="RRG18775.1"/>
    </source>
</evidence>
<protein>
    <submittedName>
        <fullName evidence="2">VOC family protein</fullName>
    </submittedName>
</protein>
<organism evidence="2 3">
    <name type="scientific">Weissella viridescens</name>
    <name type="common">Lactobacillus viridescens</name>
    <dbReference type="NCBI Taxonomy" id="1629"/>
    <lineage>
        <taxon>Bacteria</taxon>
        <taxon>Bacillati</taxon>
        <taxon>Bacillota</taxon>
        <taxon>Bacilli</taxon>
        <taxon>Lactobacillales</taxon>
        <taxon>Lactobacillaceae</taxon>
        <taxon>Weissella</taxon>
    </lineage>
</organism>
<dbReference type="AlphaFoldDB" id="A0A3P2RGS7"/>
<gene>
    <name evidence="2" type="ORF">D3P96_01980</name>
</gene>
<dbReference type="Gene3D" id="3.30.720.100">
    <property type="match status" value="1"/>
</dbReference>
<feature type="domain" description="PhnB-like" evidence="1">
    <location>
        <begin position="3"/>
        <end position="131"/>
    </location>
</feature>
<dbReference type="OrthoDB" id="9795306at2"/>
<sequence length="133" mass="15091">MEMTMFLSMPENAEAAMNFYQAVFTDASIKQLVRYPENMPKSPAKMTGKVLNGELEVQGQKLFFMDMDQDMVPALNWVFSIYTEFDTEIEFQAVFDQLSAHGTVMMGPAPIEGLKLVAWVTDKFGLTWQMVLA</sequence>
<dbReference type="Gene3D" id="3.30.720.110">
    <property type="match status" value="1"/>
</dbReference>
<dbReference type="InterPro" id="IPR028973">
    <property type="entry name" value="PhnB-like"/>
</dbReference>
<dbReference type="SUPFAM" id="SSF54593">
    <property type="entry name" value="Glyoxalase/Bleomycin resistance protein/Dihydroxybiphenyl dioxygenase"/>
    <property type="match status" value="1"/>
</dbReference>
<dbReference type="RefSeq" id="WP_124942714.1">
    <property type="nucleotide sequence ID" value="NZ_RHGY01000001.1"/>
</dbReference>
<dbReference type="EMBL" id="RHGY01000001">
    <property type="protein sequence ID" value="RRG18775.1"/>
    <property type="molecule type" value="Genomic_DNA"/>
</dbReference>
<name>A0A3P2RGS7_WEIVI</name>
<dbReference type="Pfam" id="PF06983">
    <property type="entry name" value="3-dmu-9_3-mt"/>
    <property type="match status" value="1"/>
</dbReference>